<evidence type="ECO:0000313" key="2">
    <source>
        <dbReference type="RefSeq" id="XP_030984552.1"/>
    </source>
</evidence>
<dbReference type="RefSeq" id="XP_030984552.1">
    <property type="nucleotide sequence ID" value="XM_031124323.1"/>
</dbReference>
<dbReference type="GeneID" id="41959232"/>
<evidence type="ECO:0000313" key="1">
    <source>
        <dbReference type="Proteomes" id="UP000515153"/>
    </source>
</evidence>
<reference evidence="2" key="3">
    <citation type="submission" date="2025-08" db="UniProtKB">
        <authorList>
            <consortium name="RefSeq"/>
        </authorList>
    </citation>
    <scope>IDENTIFICATION</scope>
    <source>
        <strain evidence="2">NI907</strain>
    </source>
</reference>
<organism evidence="1 2">
    <name type="scientific">Pyricularia grisea</name>
    <name type="common">Crabgrass-specific blast fungus</name>
    <name type="synonym">Magnaporthe grisea</name>
    <dbReference type="NCBI Taxonomy" id="148305"/>
    <lineage>
        <taxon>Eukaryota</taxon>
        <taxon>Fungi</taxon>
        <taxon>Dikarya</taxon>
        <taxon>Ascomycota</taxon>
        <taxon>Pezizomycotina</taxon>
        <taxon>Sordariomycetes</taxon>
        <taxon>Sordariomycetidae</taxon>
        <taxon>Magnaporthales</taxon>
        <taxon>Pyriculariaceae</taxon>
        <taxon>Pyricularia</taxon>
    </lineage>
</organism>
<feature type="non-terminal residue" evidence="2">
    <location>
        <position position="1"/>
    </location>
</feature>
<sequence>VDVERTLKSKTRDIKCRVVSTGHQSAGVLQDPEHFQVADTKTRVPRPTMHCKRRSRSIVAKYGGGSPHARHQGQ</sequence>
<reference evidence="2" key="2">
    <citation type="submission" date="2019-10" db="EMBL/GenBank/DDBJ databases">
        <authorList>
            <consortium name="NCBI Genome Project"/>
        </authorList>
    </citation>
    <scope>NUCLEOTIDE SEQUENCE</scope>
    <source>
        <strain evidence="2">NI907</strain>
    </source>
</reference>
<proteinExistence type="predicted"/>
<feature type="non-terminal residue" evidence="2">
    <location>
        <position position="74"/>
    </location>
</feature>
<name>A0A6P8BBJ3_PYRGI</name>
<dbReference type="Proteomes" id="UP000515153">
    <property type="component" value="Unplaced"/>
</dbReference>
<gene>
    <name evidence="2" type="ORF">PgNI_04273</name>
</gene>
<protein>
    <submittedName>
        <fullName evidence="2">Uncharacterized protein</fullName>
    </submittedName>
</protein>
<dbReference type="AlphaFoldDB" id="A0A6P8BBJ3"/>
<dbReference type="KEGG" id="pgri:PgNI_04273"/>
<keyword evidence="1" id="KW-1185">Reference proteome</keyword>
<reference evidence="2" key="1">
    <citation type="journal article" date="2019" name="Mol. Biol. Evol.">
        <title>Blast fungal genomes show frequent chromosomal changes, gene gains and losses, and effector gene turnover.</title>
        <authorList>
            <person name="Gomez Luciano L.B."/>
            <person name="Jason Tsai I."/>
            <person name="Chuma I."/>
            <person name="Tosa Y."/>
            <person name="Chen Y.H."/>
            <person name="Li J.Y."/>
            <person name="Li M.Y."/>
            <person name="Jade Lu M.Y."/>
            <person name="Nakayashiki H."/>
            <person name="Li W.H."/>
        </authorList>
    </citation>
    <scope>NUCLEOTIDE SEQUENCE</scope>
    <source>
        <strain evidence="2">NI907</strain>
    </source>
</reference>
<accession>A0A6P8BBJ3</accession>